<dbReference type="InterPro" id="IPR014710">
    <property type="entry name" value="RmlC-like_jellyroll"/>
</dbReference>
<feature type="domain" description="Cupin type-2" evidence="1">
    <location>
        <begin position="30"/>
        <end position="101"/>
    </location>
</feature>
<dbReference type="RefSeq" id="WP_113849571.1">
    <property type="nucleotide sequence ID" value="NZ_BSYC01000001.1"/>
</dbReference>
<sequence>MKIISVDNGKEFETIFDSLNQTNGKVQMGVVRLAPGEKRPLEGFARHTQDEFSYVIKGSAHTVLEDGTDLTGNPGDCQWIEAGEGHINYNDGTETAEVVWFLVER</sequence>
<evidence type="ECO:0000259" key="1">
    <source>
        <dbReference type="Pfam" id="PF07883"/>
    </source>
</evidence>
<accession>A0A366U9E2</accession>
<dbReference type="InterPro" id="IPR013096">
    <property type="entry name" value="Cupin_2"/>
</dbReference>
<dbReference type="EMBL" id="WVTI01000006">
    <property type="protein sequence ID" value="MXS26134.1"/>
    <property type="molecule type" value="Genomic_DNA"/>
</dbReference>
<reference evidence="2 4" key="1">
    <citation type="submission" date="2019-04" db="EMBL/GenBank/DDBJ databases">
        <title>Step-wise assembly of the neonatal virome modulated by breast feeding.</title>
        <authorList>
            <person name="Liang G."/>
            <person name="Bushman F."/>
        </authorList>
    </citation>
    <scope>NUCLEOTIDE SEQUENCE [LARGE SCALE GENOMIC DNA]</scope>
    <source>
        <strain evidence="2 4">E3404</strain>
    </source>
</reference>
<dbReference type="Gene3D" id="2.60.120.10">
    <property type="entry name" value="Jelly Rolls"/>
    <property type="match status" value="1"/>
</dbReference>
<dbReference type="GeneID" id="93224621"/>
<organism evidence="2 4">
    <name type="scientific">Enterococcus gallinarum</name>
    <dbReference type="NCBI Taxonomy" id="1353"/>
    <lineage>
        <taxon>Bacteria</taxon>
        <taxon>Bacillati</taxon>
        <taxon>Bacillota</taxon>
        <taxon>Bacilli</taxon>
        <taxon>Lactobacillales</taxon>
        <taxon>Enterococcaceae</taxon>
        <taxon>Enterococcus</taxon>
    </lineage>
</organism>
<evidence type="ECO:0000313" key="4">
    <source>
        <dbReference type="Proteomes" id="UP000439965"/>
    </source>
</evidence>
<dbReference type="Proteomes" id="UP000516696">
    <property type="component" value="Chromosome"/>
</dbReference>
<dbReference type="EMBL" id="CP050485">
    <property type="protein sequence ID" value="QOG27833.1"/>
    <property type="molecule type" value="Genomic_DNA"/>
</dbReference>
<dbReference type="InterPro" id="IPR011051">
    <property type="entry name" value="RmlC_Cupin_sf"/>
</dbReference>
<dbReference type="Pfam" id="PF07883">
    <property type="entry name" value="Cupin_2"/>
    <property type="match status" value="1"/>
</dbReference>
<dbReference type="AlphaFoldDB" id="A0A366U9E2"/>
<dbReference type="Proteomes" id="UP000439965">
    <property type="component" value="Unassembled WGS sequence"/>
</dbReference>
<evidence type="ECO:0000313" key="3">
    <source>
        <dbReference type="EMBL" id="QOG27833.1"/>
    </source>
</evidence>
<evidence type="ECO:0000313" key="2">
    <source>
        <dbReference type="EMBL" id="MXS26134.1"/>
    </source>
</evidence>
<name>A0A366U9E2_ENTGA</name>
<dbReference type="CDD" id="cd02209">
    <property type="entry name" value="cupin_XRE_C"/>
    <property type="match status" value="1"/>
</dbReference>
<proteinExistence type="predicted"/>
<gene>
    <name evidence="3" type="ORF">EGM181_11460</name>
    <name evidence="2" type="ORF">GTI89_08690</name>
</gene>
<reference evidence="3 5" key="2">
    <citation type="submission" date="2020-03" db="EMBL/GenBank/DDBJ databases">
        <title>Characterization of ganglioside-mimicking enterococci.</title>
        <authorList>
            <person name="Patry R.T."/>
            <person name="Nothaft H."/>
            <person name="Bridger R."/>
            <person name="Shajahan A."/>
            <person name="Huynh S."/>
            <person name="Sanchez S."/>
            <person name="Azadi P."/>
            <person name="Cooper K."/>
            <person name="Miller W.G."/>
            <person name="Parker C.T."/>
            <person name="Wells L."/>
            <person name="Szymanski C.M."/>
        </authorList>
    </citation>
    <scope>NUCLEOTIDE SEQUENCE [LARGE SCALE GENOMIC DNA]</scope>
    <source>
        <strain evidence="3 5">EGM181</strain>
    </source>
</reference>
<protein>
    <submittedName>
        <fullName evidence="2">Cupin domain-containing protein</fullName>
    </submittedName>
</protein>
<dbReference type="SUPFAM" id="SSF51182">
    <property type="entry name" value="RmlC-like cupins"/>
    <property type="match status" value="1"/>
</dbReference>
<evidence type="ECO:0000313" key="5">
    <source>
        <dbReference type="Proteomes" id="UP000516696"/>
    </source>
</evidence>